<organism evidence="1 2">
    <name type="scientific">Moorena producens (strain JHB)</name>
    <dbReference type="NCBI Taxonomy" id="1454205"/>
    <lineage>
        <taxon>Bacteria</taxon>
        <taxon>Bacillati</taxon>
        <taxon>Cyanobacteriota</taxon>
        <taxon>Cyanophyceae</taxon>
        <taxon>Coleofasciculales</taxon>
        <taxon>Coleofasciculaceae</taxon>
        <taxon>Moorena</taxon>
    </lineage>
</organism>
<gene>
    <name evidence="1" type="ORF">BJP36_18330</name>
</gene>
<evidence type="ECO:0000313" key="2">
    <source>
        <dbReference type="Proteomes" id="UP000176944"/>
    </source>
</evidence>
<dbReference type="AlphaFoldDB" id="A0A1D9G204"/>
<name>A0A1D9G204_MOOP1</name>
<protein>
    <submittedName>
        <fullName evidence="1">Uncharacterized protein</fullName>
    </submittedName>
</protein>
<dbReference type="EMBL" id="CP017708">
    <property type="protein sequence ID" value="AOY81581.2"/>
    <property type="molecule type" value="Genomic_DNA"/>
</dbReference>
<accession>A0A1D9G204</accession>
<dbReference type="Proteomes" id="UP000176944">
    <property type="component" value="Chromosome"/>
</dbReference>
<reference evidence="2" key="1">
    <citation type="submission" date="2016-10" db="EMBL/GenBank/DDBJ databases">
        <title>Comparative genomics uncovers the prolific and rare metabolic potential of the cyanobacterial genus Moorea.</title>
        <authorList>
            <person name="Leao T."/>
            <person name="Castelao G."/>
            <person name="Korobeynikov A."/>
            <person name="Monroe E.A."/>
            <person name="Podell S."/>
            <person name="Glukhov E."/>
            <person name="Allen E."/>
            <person name="Gerwick W.H."/>
            <person name="Gerwick L."/>
        </authorList>
    </citation>
    <scope>NUCLEOTIDE SEQUENCE [LARGE SCALE GENOMIC DNA]</scope>
    <source>
        <strain evidence="2">JHB</strain>
    </source>
</reference>
<evidence type="ECO:0000313" key="1">
    <source>
        <dbReference type="EMBL" id="AOY81581.2"/>
    </source>
</evidence>
<sequence length="118" mass="13067">MTKTKVDISKFLGRWVNTYKETKGIASFEISSQDGVPKFRAFGSQTSHAPGDWGEVEIIPLAASPDGGVAKGFHITYEINQVKSLLAVNENKGLLIIAIYFLPSEGNGYFSREFFFLE</sequence>
<proteinExistence type="predicted"/>